<dbReference type="EMBL" id="BTSX01000001">
    <property type="protein sequence ID" value="GMS79146.1"/>
    <property type="molecule type" value="Genomic_DNA"/>
</dbReference>
<dbReference type="Gene3D" id="2.60.40.150">
    <property type="entry name" value="C2 domain"/>
    <property type="match status" value="1"/>
</dbReference>
<dbReference type="Proteomes" id="UP001432027">
    <property type="component" value="Unassembled WGS sequence"/>
</dbReference>
<evidence type="ECO:0000313" key="2">
    <source>
        <dbReference type="Proteomes" id="UP001432027"/>
    </source>
</evidence>
<proteinExistence type="predicted"/>
<keyword evidence="2" id="KW-1185">Reference proteome</keyword>
<dbReference type="InterPro" id="IPR035892">
    <property type="entry name" value="C2_domain_sf"/>
</dbReference>
<feature type="non-terminal residue" evidence="1">
    <location>
        <position position="69"/>
    </location>
</feature>
<dbReference type="SUPFAM" id="SSF49562">
    <property type="entry name" value="C2 domain (Calcium/lipid-binding domain, CaLB)"/>
    <property type="match status" value="1"/>
</dbReference>
<feature type="non-terminal residue" evidence="1">
    <location>
        <position position="1"/>
    </location>
</feature>
<gene>
    <name evidence="1" type="ORF">PENTCL1PPCAC_1321</name>
</gene>
<organism evidence="1 2">
    <name type="scientific">Pristionchus entomophagus</name>
    <dbReference type="NCBI Taxonomy" id="358040"/>
    <lineage>
        <taxon>Eukaryota</taxon>
        <taxon>Metazoa</taxon>
        <taxon>Ecdysozoa</taxon>
        <taxon>Nematoda</taxon>
        <taxon>Chromadorea</taxon>
        <taxon>Rhabditida</taxon>
        <taxon>Rhabditina</taxon>
        <taxon>Diplogasteromorpha</taxon>
        <taxon>Diplogasteroidea</taxon>
        <taxon>Neodiplogasteridae</taxon>
        <taxon>Pristionchus</taxon>
    </lineage>
</organism>
<accession>A0AAV5SHN3</accession>
<comment type="caution">
    <text evidence="1">The sequence shown here is derived from an EMBL/GenBank/DDBJ whole genome shotgun (WGS) entry which is preliminary data.</text>
</comment>
<evidence type="ECO:0000313" key="1">
    <source>
        <dbReference type="EMBL" id="GMS79146.1"/>
    </source>
</evidence>
<reference evidence="1" key="1">
    <citation type="submission" date="2023-10" db="EMBL/GenBank/DDBJ databases">
        <title>Genome assembly of Pristionchus species.</title>
        <authorList>
            <person name="Yoshida K."/>
            <person name="Sommer R.J."/>
        </authorList>
    </citation>
    <scope>NUCLEOTIDE SEQUENCE</scope>
    <source>
        <strain evidence="1">RS0144</strain>
    </source>
</reference>
<name>A0AAV5SHN3_9BILA</name>
<dbReference type="AlphaFoldDB" id="A0AAV5SHN3"/>
<protein>
    <submittedName>
        <fullName evidence="1">Uncharacterized protein</fullName>
    </submittedName>
</protein>
<sequence>FFTNIYCTDLAIVRFCVKDFNSTSANDFVGEYSIPFSSIRPGFSQIRLNTGQRHLPDDYASLFVRIHIE</sequence>